<dbReference type="Proteomes" id="UP000648482">
    <property type="component" value="Unassembled WGS sequence"/>
</dbReference>
<proteinExistence type="predicted"/>
<dbReference type="InterPro" id="IPR000835">
    <property type="entry name" value="HTH_MarR-typ"/>
</dbReference>
<organism evidence="5 6">
    <name type="scientific">Pseudoalteromonas aliena SW19</name>
    <dbReference type="NCBI Taxonomy" id="1314866"/>
    <lineage>
        <taxon>Bacteria</taxon>
        <taxon>Pseudomonadati</taxon>
        <taxon>Pseudomonadota</taxon>
        <taxon>Gammaproteobacteria</taxon>
        <taxon>Alteromonadales</taxon>
        <taxon>Pseudoalteromonadaceae</taxon>
        <taxon>Pseudoalteromonas</taxon>
    </lineage>
</organism>
<feature type="domain" description="HTH marR-type" evidence="4">
    <location>
        <begin position="27"/>
        <end position="161"/>
    </location>
</feature>
<evidence type="ECO:0000313" key="5">
    <source>
        <dbReference type="EMBL" id="MBE0361822.1"/>
    </source>
</evidence>
<sequence>MHNAPLVDKINYNKLIDFVNYIESSMNTPLSNTLFELMQNYRVTIREAINAGELGINAMHVRCIHIIANVNNCTANDIVTKTQRDKAQIARLVKELTGLNLINKQASEHDKRCFILSLTEQGKVLFDKLLASEQKINNQMCKNLNPQQIKDFLDTAQQMIKNMD</sequence>
<protein>
    <recommendedName>
        <fullName evidence="4">HTH marR-type domain-containing protein</fullName>
    </recommendedName>
</protein>
<keyword evidence="2" id="KW-0238">DNA-binding</keyword>
<reference evidence="5 6" key="1">
    <citation type="submission" date="2015-06" db="EMBL/GenBank/DDBJ databases">
        <title>Genome sequence of Pseudoalteromonas aliena.</title>
        <authorList>
            <person name="Xie B.-B."/>
            <person name="Rong J.-C."/>
            <person name="Qin Q.-L."/>
            <person name="Zhang Y.-Z."/>
        </authorList>
    </citation>
    <scope>NUCLEOTIDE SEQUENCE [LARGE SCALE GENOMIC DNA]</scope>
    <source>
        <strain evidence="5 6">SW19</strain>
    </source>
</reference>
<dbReference type="PROSITE" id="PS50995">
    <property type="entry name" value="HTH_MARR_2"/>
    <property type="match status" value="1"/>
</dbReference>
<keyword evidence="3" id="KW-0804">Transcription</keyword>
<accession>A0ABR9E5C7</accession>
<evidence type="ECO:0000256" key="2">
    <source>
        <dbReference type="ARBA" id="ARBA00023125"/>
    </source>
</evidence>
<evidence type="ECO:0000256" key="3">
    <source>
        <dbReference type="ARBA" id="ARBA00023163"/>
    </source>
</evidence>
<dbReference type="SUPFAM" id="SSF46785">
    <property type="entry name" value="Winged helix' DNA-binding domain"/>
    <property type="match status" value="1"/>
</dbReference>
<name>A0ABR9E5C7_9GAMM</name>
<keyword evidence="1" id="KW-0805">Transcription regulation</keyword>
<dbReference type="PANTHER" id="PTHR42756">
    <property type="entry name" value="TRANSCRIPTIONAL REGULATOR, MARR"/>
    <property type="match status" value="1"/>
</dbReference>
<comment type="caution">
    <text evidence="5">The sequence shown here is derived from an EMBL/GenBank/DDBJ whole genome shotgun (WGS) entry which is preliminary data.</text>
</comment>
<dbReference type="InterPro" id="IPR036388">
    <property type="entry name" value="WH-like_DNA-bd_sf"/>
</dbReference>
<gene>
    <name evidence="5" type="ORF">PALI_b0847</name>
</gene>
<dbReference type="Gene3D" id="1.10.10.10">
    <property type="entry name" value="Winged helix-like DNA-binding domain superfamily/Winged helix DNA-binding domain"/>
    <property type="match status" value="1"/>
</dbReference>
<dbReference type="EMBL" id="AQGU01000029">
    <property type="protein sequence ID" value="MBE0361822.1"/>
    <property type="molecule type" value="Genomic_DNA"/>
</dbReference>
<dbReference type="SMART" id="SM00347">
    <property type="entry name" value="HTH_MARR"/>
    <property type="match status" value="1"/>
</dbReference>
<dbReference type="InterPro" id="IPR036390">
    <property type="entry name" value="WH_DNA-bd_sf"/>
</dbReference>
<dbReference type="PANTHER" id="PTHR42756:SF1">
    <property type="entry name" value="TRANSCRIPTIONAL REPRESSOR OF EMRAB OPERON"/>
    <property type="match status" value="1"/>
</dbReference>
<evidence type="ECO:0000259" key="4">
    <source>
        <dbReference type="PROSITE" id="PS50995"/>
    </source>
</evidence>
<evidence type="ECO:0000313" key="6">
    <source>
        <dbReference type="Proteomes" id="UP000648482"/>
    </source>
</evidence>
<keyword evidence="6" id="KW-1185">Reference proteome</keyword>
<evidence type="ECO:0000256" key="1">
    <source>
        <dbReference type="ARBA" id="ARBA00023015"/>
    </source>
</evidence>
<dbReference type="Pfam" id="PF12802">
    <property type="entry name" value="MarR_2"/>
    <property type="match status" value="1"/>
</dbReference>